<gene>
    <name evidence="6" type="primary">hflX</name>
    <name evidence="10" type="ORF">EV215_0799</name>
</gene>
<dbReference type="PRINTS" id="PR00326">
    <property type="entry name" value="GTP1OBG"/>
</dbReference>
<sequence length="434" mass="49981">MIKIYNISEELNPKKALIVGVELFKEKNNISIDDSLNELKELANAIGYEVVQIIKQSKSKIESATYLGTGKIQEINLLVDRYDIDIVIFDEELSGIQIRNLEKIVKTDILDRTGLILNIFADRAKSKEGKLQIELAKLKYQLPRLIGWGKMLSRTGAGIGTRGLGESKLELDRRYISKKISDLEKQLKEVKKHREIQRAKRKRNSIPTVALVGYTNSGKSTLLNYFMKLDNNHIERTESFAKDMLFATLDPFHKLIKLEGNLEFLLIDTVGFVSKLPHFLVEAFKSTLEEITEADLLIYVLDISRKDYKHQLKVTKDVIKELNAEDKTYITVYNKIDKLSQDELKKIVIPMENSIEISALRGDGLEELIKKIEINLFEDEKKVDMQIPFIKGSIISYILENSRVISKEYNENGILITTFLNKKDYNKYKKFIIK</sequence>
<dbReference type="Pfam" id="PF19275">
    <property type="entry name" value="HflX_C"/>
    <property type="match status" value="1"/>
</dbReference>
<dbReference type="SUPFAM" id="SSF52540">
    <property type="entry name" value="P-loop containing nucleoside triphosphate hydrolases"/>
    <property type="match status" value="1"/>
</dbReference>
<dbReference type="GO" id="GO:0005525">
    <property type="term" value="F:GTP binding"/>
    <property type="evidence" value="ECO:0007669"/>
    <property type="project" value="UniProtKB-UniRule"/>
</dbReference>
<dbReference type="InterPro" id="IPR025121">
    <property type="entry name" value="GTPase_HflX_N"/>
</dbReference>
<dbReference type="GO" id="GO:0043022">
    <property type="term" value="F:ribosome binding"/>
    <property type="evidence" value="ECO:0007669"/>
    <property type="project" value="TreeGrafter"/>
</dbReference>
<dbReference type="GO" id="GO:0046872">
    <property type="term" value="F:metal ion binding"/>
    <property type="evidence" value="ECO:0007669"/>
    <property type="project" value="UniProtKB-KW"/>
</dbReference>
<dbReference type="HAMAP" id="MF_00900">
    <property type="entry name" value="GTPase_HflX"/>
    <property type="match status" value="1"/>
</dbReference>
<dbReference type="PROSITE" id="PS51705">
    <property type="entry name" value="G_HFLX"/>
    <property type="match status" value="1"/>
</dbReference>
<feature type="binding site" evidence="8">
    <location>
        <position position="220"/>
    </location>
    <ligand>
        <name>Mg(2+)</name>
        <dbReference type="ChEBI" id="CHEBI:18420"/>
    </ligand>
</feature>
<name>A0AA46DZ34_9FUSO</name>
<feature type="binding site" evidence="7">
    <location>
        <begin position="213"/>
        <end position="220"/>
    </location>
    <ligand>
        <name>GTP</name>
        <dbReference type="ChEBI" id="CHEBI:37565"/>
    </ligand>
</feature>
<dbReference type="EMBL" id="SOBG01000003">
    <property type="protein sequence ID" value="TDT71426.1"/>
    <property type="molecule type" value="Genomic_DNA"/>
</dbReference>
<dbReference type="Gene3D" id="3.40.50.300">
    <property type="entry name" value="P-loop containing nucleotide triphosphate hydrolases"/>
    <property type="match status" value="1"/>
</dbReference>
<comment type="caution">
    <text evidence="10">The sequence shown here is derived from an EMBL/GenBank/DDBJ whole genome shotgun (WGS) entry which is preliminary data.</text>
</comment>
<dbReference type="PIRSF" id="PIRSF006809">
    <property type="entry name" value="GTP-binding_hflX_prd"/>
    <property type="match status" value="1"/>
</dbReference>
<evidence type="ECO:0000256" key="2">
    <source>
        <dbReference type="ARBA" id="ARBA00022723"/>
    </source>
</evidence>
<dbReference type="InterPro" id="IPR030394">
    <property type="entry name" value="G_HFLX_dom"/>
</dbReference>
<keyword evidence="5 6" id="KW-0342">GTP-binding</keyword>
<evidence type="ECO:0000256" key="4">
    <source>
        <dbReference type="ARBA" id="ARBA00022842"/>
    </source>
</evidence>
<dbReference type="GO" id="GO:0003924">
    <property type="term" value="F:GTPase activity"/>
    <property type="evidence" value="ECO:0007669"/>
    <property type="project" value="UniProtKB-UniRule"/>
</dbReference>
<feature type="domain" description="Hflx-type G" evidence="9">
    <location>
        <begin position="207"/>
        <end position="380"/>
    </location>
</feature>
<evidence type="ECO:0000256" key="1">
    <source>
        <dbReference type="ARBA" id="ARBA00022490"/>
    </source>
</evidence>
<evidence type="ECO:0000256" key="7">
    <source>
        <dbReference type="PIRSR" id="PIRSR006809-1"/>
    </source>
</evidence>
<dbReference type="RefSeq" id="WP_208320328.1">
    <property type="nucleotide sequence ID" value="NZ_SOBG01000003.1"/>
</dbReference>
<keyword evidence="4 8" id="KW-0460">Magnesium</keyword>
<evidence type="ECO:0000256" key="8">
    <source>
        <dbReference type="PIRSR" id="PIRSR006809-2"/>
    </source>
</evidence>
<proteinExistence type="inferred from homology"/>
<reference evidence="10 11" key="1">
    <citation type="submission" date="2019-03" db="EMBL/GenBank/DDBJ databases">
        <title>Genomic Encyclopedia of Type Strains, Phase IV (KMG-IV): sequencing the most valuable type-strain genomes for metagenomic binning, comparative biology and taxonomic classification.</title>
        <authorList>
            <person name="Goeker M."/>
        </authorList>
    </citation>
    <scope>NUCLEOTIDE SEQUENCE [LARGE SCALE GENOMIC DNA]</scope>
    <source>
        <strain evidence="10 11">DSM 100055</strain>
    </source>
</reference>
<dbReference type="InterPro" id="IPR016496">
    <property type="entry name" value="GTPase_HflX"/>
</dbReference>
<accession>A0AA46DZ34</accession>
<dbReference type="InterPro" id="IPR032305">
    <property type="entry name" value="GTP-bd_M"/>
</dbReference>
<protein>
    <recommendedName>
        <fullName evidence="6">GTPase HflX</fullName>
    </recommendedName>
    <alternativeName>
        <fullName evidence="6">GTP-binding protein HflX</fullName>
    </alternativeName>
</protein>
<dbReference type="AlphaFoldDB" id="A0AA46DZ34"/>
<evidence type="ECO:0000256" key="3">
    <source>
        <dbReference type="ARBA" id="ARBA00022741"/>
    </source>
</evidence>
<feature type="binding site" evidence="7">
    <location>
        <begin position="268"/>
        <end position="271"/>
    </location>
    <ligand>
        <name>GTP</name>
        <dbReference type="ChEBI" id="CHEBI:37565"/>
    </ligand>
</feature>
<dbReference type="InterPro" id="IPR027417">
    <property type="entry name" value="P-loop_NTPase"/>
</dbReference>
<dbReference type="InterPro" id="IPR005225">
    <property type="entry name" value="Small_GTP-bd"/>
</dbReference>
<comment type="cofactor">
    <cofactor evidence="8">
        <name>Mg(2+)</name>
        <dbReference type="ChEBI" id="CHEBI:18420"/>
    </cofactor>
</comment>
<dbReference type="InterPro" id="IPR006073">
    <property type="entry name" value="GTP-bd"/>
</dbReference>
<dbReference type="PANTHER" id="PTHR10229:SF0">
    <property type="entry name" value="GTP-BINDING PROTEIN 6-RELATED"/>
    <property type="match status" value="1"/>
</dbReference>
<keyword evidence="11" id="KW-1185">Reference proteome</keyword>
<keyword evidence="1 6" id="KW-0963">Cytoplasm</keyword>
<feature type="binding site" evidence="7">
    <location>
        <begin position="334"/>
        <end position="337"/>
    </location>
    <ligand>
        <name>GTP</name>
        <dbReference type="ChEBI" id="CHEBI:37565"/>
    </ligand>
</feature>
<dbReference type="NCBIfam" id="TIGR00231">
    <property type="entry name" value="small_GTP"/>
    <property type="match status" value="1"/>
</dbReference>
<dbReference type="CDD" id="cd01878">
    <property type="entry name" value="HflX"/>
    <property type="match status" value="1"/>
</dbReference>
<dbReference type="Proteomes" id="UP000294678">
    <property type="component" value="Unassembled WGS sequence"/>
</dbReference>
<feature type="binding site" evidence="8">
    <location>
        <position position="248"/>
    </location>
    <ligand>
        <name>Mg(2+)</name>
        <dbReference type="ChEBI" id="CHEBI:18420"/>
    </ligand>
</feature>
<feature type="binding site" evidence="7">
    <location>
        <begin position="246"/>
        <end position="250"/>
    </location>
    <ligand>
        <name>GTP</name>
        <dbReference type="ChEBI" id="CHEBI:37565"/>
    </ligand>
</feature>
<dbReference type="Pfam" id="PF16360">
    <property type="entry name" value="GTP-bdg_M"/>
    <property type="match status" value="1"/>
</dbReference>
<evidence type="ECO:0000256" key="6">
    <source>
        <dbReference type="HAMAP-Rule" id="MF_00900"/>
    </source>
</evidence>
<dbReference type="InterPro" id="IPR045498">
    <property type="entry name" value="HflX_C"/>
</dbReference>
<keyword evidence="3 6" id="KW-0547">Nucleotide-binding</keyword>
<dbReference type="PANTHER" id="PTHR10229">
    <property type="entry name" value="GTP-BINDING PROTEIN HFLX"/>
    <property type="match status" value="1"/>
</dbReference>
<dbReference type="InterPro" id="IPR042108">
    <property type="entry name" value="GTPase_HflX_N_sf"/>
</dbReference>
<dbReference type="Pfam" id="PF01926">
    <property type="entry name" value="MMR_HSR1"/>
    <property type="match status" value="1"/>
</dbReference>
<evidence type="ECO:0000313" key="10">
    <source>
        <dbReference type="EMBL" id="TDT71426.1"/>
    </source>
</evidence>
<comment type="function">
    <text evidence="6">GTPase that associates with the 50S ribosomal subunit and may have a role during protein synthesis or ribosome biogenesis.</text>
</comment>
<feature type="binding site" evidence="7">
    <location>
        <begin position="358"/>
        <end position="360"/>
    </location>
    <ligand>
        <name>GTP</name>
        <dbReference type="ChEBI" id="CHEBI:37565"/>
    </ligand>
</feature>
<dbReference type="NCBIfam" id="TIGR03156">
    <property type="entry name" value="GTP_HflX"/>
    <property type="match status" value="1"/>
</dbReference>
<comment type="similarity">
    <text evidence="6">Belongs to the TRAFAC class OBG-HflX-like GTPase superfamily. HflX GTPase family.</text>
</comment>
<dbReference type="FunFam" id="3.40.50.11060:FF:000001">
    <property type="entry name" value="GTPase HflX"/>
    <property type="match status" value="1"/>
</dbReference>
<evidence type="ECO:0000259" key="9">
    <source>
        <dbReference type="PROSITE" id="PS51705"/>
    </source>
</evidence>
<comment type="subcellular location">
    <subcellularLocation>
        <location evidence="6">Cytoplasm</location>
    </subcellularLocation>
    <text evidence="6">May associate with membranes.</text>
</comment>
<dbReference type="Gene3D" id="3.40.50.11060">
    <property type="entry name" value="GTPase HflX, N-terminal domain"/>
    <property type="match status" value="1"/>
</dbReference>
<dbReference type="Gene3D" id="6.10.250.2860">
    <property type="match status" value="1"/>
</dbReference>
<dbReference type="Pfam" id="PF13167">
    <property type="entry name" value="GTP-bdg_N"/>
    <property type="match status" value="1"/>
</dbReference>
<organism evidence="10 11">
    <name type="scientific">Hypnocyclicus thermotrophus</name>
    <dbReference type="NCBI Taxonomy" id="1627895"/>
    <lineage>
        <taxon>Bacteria</taxon>
        <taxon>Fusobacteriati</taxon>
        <taxon>Fusobacteriota</taxon>
        <taxon>Fusobacteriia</taxon>
        <taxon>Fusobacteriales</taxon>
        <taxon>Fusobacteriaceae</taxon>
        <taxon>Hypnocyclicus</taxon>
    </lineage>
</organism>
<dbReference type="GO" id="GO:0005737">
    <property type="term" value="C:cytoplasm"/>
    <property type="evidence" value="ECO:0007669"/>
    <property type="project" value="UniProtKB-SubCell"/>
</dbReference>
<evidence type="ECO:0000256" key="5">
    <source>
        <dbReference type="ARBA" id="ARBA00023134"/>
    </source>
</evidence>
<keyword evidence="2 8" id="KW-0479">Metal-binding</keyword>
<evidence type="ECO:0000313" key="11">
    <source>
        <dbReference type="Proteomes" id="UP000294678"/>
    </source>
</evidence>
<comment type="subunit">
    <text evidence="6">Monomer. Associates with the 50S ribosomal subunit.</text>
</comment>